<dbReference type="VEuPathDB" id="FungiDB:BO97DRAFT_17325"/>
<dbReference type="AlphaFoldDB" id="A0A395I2T3"/>
<dbReference type="GeneID" id="37194609"/>
<feature type="region of interest" description="Disordered" evidence="1">
    <location>
        <begin position="65"/>
        <end position="94"/>
    </location>
</feature>
<organism evidence="3 4">
    <name type="scientific">Aspergillus homomorphus (strain CBS 101889)</name>
    <dbReference type="NCBI Taxonomy" id="1450537"/>
    <lineage>
        <taxon>Eukaryota</taxon>
        <taxon>Fungi</taxon>
        <taxon>Dikarya</taxon>
        <taxon>Ascomycota</taxon>
        <taxon>Pezizomycotina</taxon>
        <taxon>Eurotiomycetes</taxon>
        <taxon>Eurotiomycetidae</taxon>
        <taxon>Eurotiales</taxon>
        <taxon>Aspergillaceae</taxon>
        <taxon>Aspergillus</taxon>
        <taxon>Aspergillus subgen. Circumdati</taxon>
    </lineage>
</organism>
<protein>
    <submittedName>
        <fullName evidence="3">Uncharacterized protein</fullName>
    </submittedName>
</protein>
<feature type="compositionally biased region" description="Low complexity" evidence="1">
    <location>
        <begin position="26"/>
        <end position="38"/>
    </location>
</feature>
<feature type="transmembrane region" description="Helical" evidence="2">
    <location>
        <begin position="132"/>
        <end position="155"/>
    </location>
</feature>
<sequence length="204" mass="22796">MRWDSLRQRLISKPAHRPGTDCQLKSNSQPWSRPSSSQHQTRQTLTNWTIHRWCPFRACSNCTWQRSKDDDDKPQQQQHPVAKERKGVINPKDMKPTTAVHGNTFLTLTLVLVESNSLVIVGDVLFRLFPAFVSILSLTLLPIVYHTAALVPVLATDYSSPDLQLQQLFHGGAPSVTTRQPNPVFALLGCVAYADLTPTVGTSK</sequence>
<feature type="region of interest" description="Disordered" evidence="1">
    <location>
        <begin position="1"/>
        <end position="40"/>
    </location>
</feature>
<reference evidence="3 4" key="1">
    <citation type="submission" date="2018-02" db="EMBL/GenBank/DDBJ databases">
        <title>The genomes of Aspergillus section Nigri reveals drivers in fungal speciation.</title>
        <authorList>
            <consortium name="DOE Joint Genome Institute"/>
            <person name="Vesth T.C."/>
            <person name="Nybo J."/>
            <person name="Theobald S."/>
            <person name="Brandl J."/>
            <person name="Frisvad J.C."/>
            <person name="Nielsen K.F."/>
            <person name="Lyhne E.K."/>
            <person name="Kogle M.E."/>
            <person name="Kuo A."/>
            <person name="Riley R."/>
            <person name="Clum A."/>
            <person name="Nolan M."/>
            <person name="Lipzen A."/>
            <person name="Salamov A."/>
            <person name="Henrissat B."/>
            <person name="Wiebenga A."/>
            <person name="De vries R.P."/>
            <person name="Grigoriev I.V."/>
            <person name="Mortensen U.H."/>
            <person name="Andersen M.R."/>
            <person name="Baker S.E."/>
        </authorList>
    </citation>
    <scope>NUCLEOTIDE SEQUENCE [LARGE SCALE GENOMIC DNA]</scope>
    <source>
        <strain evidence="3 4">CBS 101889</strain>
    </source>
</reference>
<dbReference type="EMBL" id="KZ824276">
    <property type="protein sequence ID" value="RAL14016.1"/>
    <property type="molecule type" value="Genomic_DNA"/>
</dbReference>
<accession>A0A395I2T3</accession>
<keyword evidence="2" id="KW-1133">Transmembrane helix</keyword>
<feature type="transmembrane region" description="Helical" evidence="2">
    <location>
        <begin position="104"/>
        <end position="126"/>
    </location>
</feature>
<evidence type="ECO:0000313" key="3">
    <source>
        <dbReference type="EMBL" id="RAL14016.1"/>
    </source>
</evidence>
<proteinExistence type="predicted"/>
<dbReference type="Proteomes" id="UP000248961">
    <property type="component" value="Unassembled WGS sequence"/>
</dbReference>
<dbReference type="RefSeq" id="XP_025553170.1">
    <property type="nucleotide sequence ID" value="XM_025690320.1"/>
</dbReference>
<evidence type="ECO:0000256" key="1">
    <source>
        <dbReference type="SAM" id="MobiDB-lite"/>
    </source>
</evidence>
<feature type="compositionally biased region" description="Basic and acidic residues" evidence="1">
    <location>
        <begin position="81"/>
        <end position="94"/>
    </location>
</feature>
<keyword evidence="2" id="KW-0812">Transmembrane</keyword>
<evidence type="ECO:0000256" key="2">
    <source>
        <dbReference type="SAM" id="Phobius"/>
    </source>
</evidence>
<gene>
    <name evidence="3" type="ORF">BO97DRAFT_17325</name>
</gene>
<evidence type="ECO:0000313" key="4">
    <source>
        <dbReference type="Proteomes" id="UP000248961"/>
    </source>
</evidence>
<keyword evidence="2" id="KW-0472">Membrane</keyword>
<keyword evidence="4" id="KW-1185">Reference proteome</keyword>
<name>A0A395I2T3_ASPHC</name>